<keyword evidence="6" id="KW-1185">Reference proteome</keyword>
<accession>A0ABY1INJ8</accession>
<evidence type="ECO:0000256" key="3">
    <source>
        <dbReference type="ARBA" id="ARBA00023140"/>
    </source>
</evidence>
<comment type="subcellular location">
    <subcellularLocation>
        <location evidence="1">Peroxisome</location>
    </subcellularLocation>
</comment>
<evidence type="ECO:0000256" key="4">
    <source>
        <dbReference type="ARBA" id="ARBA00023235"/>
    </source>
</evidence>
<keyword evidence="3" id="KW-0576">Peroxisome</keyword>
<protein>
    <submittedName>
        <fullName evidence="5">Enoyl-CoA hydratase</fullName>
    </submittedName>
</protein>
<gene>
    <name evidence="5" type="ORF">SAMN02745911_2966</name>
</gene>
<comment type="similarity">
    <text evidence="2">Belongs to the enoyl-CoA hydratase/isomerase family.</text>
</comment>
<dbReference type="InterPro" id="IPR029045">
    <property type="entry name" value="ClpP/crotonase-like_dom_sf"/>
</dbReference>
<dbReference type="Gene3D" id="1.10.12.10">
    <property type="entry name" value="Lyase 2-enoyl-coa Hydratase, Chain A, domain 2"/>
    <property type="match status" value="1"/>
</dbReference>
<dbReference type="RefSeq" id="WP_060606139.1">
    <property type="nucleotide sequence ID" value="NZ_FQZC01000003.1"/>
</dbReference>
<comment type="caution">
    <text evidence="5">The sequence shown here is derived from an EMBL/GenBank/DDBJ whole genome shotgun (WGS) entry which is preliminary data.</text>
</comment>
<evidence type="ECO:0000313" key="5">
    <source>
        <dbReference type="EMBL" id="SHJ59228.1"/>
    </source>
</evidence>
<dbReference type="PANTHER" id="PTHR43684:SF1">
    <property type="entry name" value="ENOYL-COA DELTA ISOMERASE 2"/>
    <property type="match status" value="1"/>
</dbReference>
<keyword evidence="4" id="KW-0413">Isomerase</keyword>
<dbReference type="InterPro" id="IPR001753">
    <property type="entry name" value="Enoyl-CoA_hydra/iso"/>
</dbReference>
<evidence type="ECO:0000313" key="6">
    <source>
        <dbReference type="Proteomes" id="UP000184290"/>
    </source>
</evidence>
<sequence length="252" mass="27167">MSEPVILDLADGVMTLTLNRPDKKNALNQPMYSIFADALDRAQADDAVRVVVVQGTEGAFCAGNDIGDFIRFAKEGVGLEETWRFLESLGRLEKPLIAAVDGLAIGIGTTLMFHCDMAFATARSLFRTPFLDLGVVPEAASSLLAPRVMGPQKAFSLLVMGDPMDGRQAADAGLVTLVEDGLPVGDAARQAARRLARKPQGALAVARHLMHGDREEVRQRIRDEVAAFEERLRSPEARAAFEAFMARSSSAA</sequence>
<dbReference type="PANTHER" id="PTHR43684">
    <property type="match status" value="1"/>
</dbReference>
<dbReference type="Gene3D" id="3.90.226.10">
    <property type="entry name" value="2-enoyl-CoA Hydratase, Chain A, domain 1"/>
    <property type="match status" value="1"/>
</dbReference>
<evidence type="ECO:0000256" key="2">
    <source>
        <dbReference type="ARBA" id="ARBA00005254"/>
    </source>
</evidence>
<dbReference type="SUPFAM" id="SSF52096">
    <property type="entry name" value="ClpP/crotonase"/>
    <property type="match status" value="1"/>
</dbReference>
<dbReference type="Pfam" id="PF00378">
    <property type="entry name" value="ECH_1"/>
    <property type="match status" value="1"/>
</dbReference>
<dbReference type="CDD" id="cd06558">
    <property type="entry name" value="crotonase-like"/>
    <property type="match status" value="1"/>
</dbReference>
<dbReference type="NCBIfam" id="NF004681">
    <property type="entry name" value="PRK06023.1"/>
    <property type="match status" value="1"/>
</dbReference>
<organism evidence="5 6">
    <name type="scientific">Aureimonas altamirensis DSM 21988</name>
    <dbReference type="NCBI Taxonomy" id="1121026"/>
    <lineage>
        <taxon>Bacteria</taxon>
        <taxon>Pseudomonadati</taxon>
        <taxon>Pseudomonadota</taxon>
        <taxon>Alphaproteobacteria</taxon>
        <taxon>Hyphomicrobiales</taxon>
        <taxon>Aurantimonadaceae</taxon>
        <taxon>Aureimonas</taxon>
    </lineage>
</organism>
<name>A0ABY1INJ8_9HYPH</name>
<evidence type="ECO:0000256" key="1">
    <source>
        <dbReference type="ARBA" id="ARBA00004275"/>
    </source>
</evidence>
<dbReference type="InterPro" id="IPR014748">
    <property type="entry name" value="Enoyl-CoA_hydra_C"/>
</dbReference>
<dbReference type="EMBL" id="FQZC01000003">
    <property type="protein sequence ID" value="SHJ59228.1"/>
    <property type="molecule type" value="Genomic_DNA"/>
</dbReference>
<reference evidence="5 6" key="1">
    <citation type="submission" date="2016-11" db="EMBL/GenBank/DDBJ databases">
        <authorList>
            <person name="Varghese N."/>
            <person name="Submissions S."/>
        </authorList>
    </citation>
    <scope>NUCLEOTIDE SEQUENCE [LARGE SCALE GENOMIC DNA]</scope>
    <source>
        <strain evidence="5 6">DSM 21988</strain>
    </source>
</reference>
<proteinExistence type="inferred from homology"/>
<dbReference type="InterPro" id="IPR051053">
    <property type="entry name" value="ECH/Chromodomain_protein"/>
</dbReference>
<dbReference type="Proteomes" id="UP000184290">
    <property type="component" value="Unassembled WGS sequence"/>
</dbReference>